<evidence type="ECO:0000256" key="2">
    <source>
        <dbReference type="ARBA" id="ARBA00023002"/>
    </source>
</evidence>
<dbReference type="PROSITE" id="PS00557">
    <property type="entry name" value="FMN_HYDROXY_ACID_DH_1"/>
    <property type="match status" value="1"/>
</dbReference>
<keyword evidence="8" id="KW-1185">Reference proteome</keyword>
<evidence type="ECO:0000256" key="3">
    <source>
        <dbReference type="ARBA" id="ARBA00024042"/>
    </source>
</evidence>
<feature type="binding site" evidence="5">
    <location>
        <position position="164"/>
    </location>
    <ligand>
        <name>glyoxylate</name>
        <dbReference type="ChEBI" id="CHEBI:36655"/>
    </ligand>
</feature>
<name>A0A4S4LD92_9AGAM</name>
<keyword evidence="2" id="KW-0560">Oxidoreductase</keyword>
<comment type="cofactor">
    <cofactor evidence="1">
        <name>FMN</name>
        <dbReference type="ChEBI" id="CHEBI:58210"/>
    </cofactor>
</comment>
<dbReference type="InterPro" id="IPR012133">
    <property type="entry name" value="Alpha-hydoxy_acid_DH_FMN"/>
</dbReference>
<gene>
    <name evidence="7" type="ORF">EW146_g8647</name>
</gene>
<keyword evidence="5" id="KW-0285">Flavoprotein</keyword>
<dbReference type="PROSITE" id="PS51349">
    <property type="entry name" value="FMN_HYDROXY_ACID_DH_2"/>
    <property type="match status" value="1"/>
</dbReference>
<feature type="binding site" evidence="5">
    <location>
        <begin position="360"/>
        <end position="364"/>
    </location>
    <ligand>
        <name>FMN</name>
        <dbReference type="ChEBI" id="CHEBI:58210"/>
    </ligand>
</feature>
<evidence type="ECO:0000256" key="5">
    <source>
        <dbReference type="PIRSR" id="PIRSR000138-2"/>
    </source>
</evidence>
<feature type="binding site" evidence="5">
    <location>
        <position position="199"/>
    </location>
    <ligand>
        <name>glyoxylate</name>
        <dbReference type="ChEBI" id="CHEBI:36655"/>
    </ligand>
</feature>
<dbReference type="InterPro" id="IPR000262">
    <property type="entry name" value="FMN-dep_DH"/>
</dbReference>
<dbReference type="Proteomes" id="UP000310158">
    <property type="component" value="Unassembled WGS sequence"/>
</dbReference>
<feature type="domain" description="FMN hydroxy acid dehydrogenase" evidence="6">
    <location>
        <begin position="32"/>
        <end position="434"/>
    </location>
</feature>
<feature type="binding site" evidence="5">
    <location>
        <position position="162"/>
    </location>
    <ligand>
        <name>FMN</name>
        <dbReference type="ChEBI" id="CHEBI:58210"/>
    </ligand>
</feature>
<comment type="similarity">
    <text evidence="3">Belongs to the FMN-dependent alpha-hydroxy acid dehydrogenase family.</text>
</comment>
<dbReference type="EMBL" id="SGPL01000620">
    <property type="protein sequence ID" value="THH09585.1"/>
    <property type="molecule type" value="Genomic_DNA"/>
</dbReference>
<evidence type="ECO:0000313" key="8">
    <source>
        <dbReference type="Proteomes" id="UP000310158"/>
    </source>
</evidence>
<evidence type="ECO:0000256" key="1">
    <source>
        <dbReference type="ARBA" id="ARBA00001917"/>
    </source>
</evidence>
<dbReference type="Pfam" id="PF01070">
    <property type="entry name" value="FMN_dh"/>
    <property type="match status" value="1"/>
</dbReference>
<dbReference type="GO" id="GO:0010181">
    <property type="term" value="F:FMN binding"/>
    <property type="evidence" value="ECO:0007669"/>
    <property type="project" value="InterPro"/>
</dbReference>
<evidence type="ECO:0000313" key="7">
    <source>
        <dbReference type="EMBL" id="THH09585.1"/>
    </source>
</evidence>
<dbReference type="GO" id="GO:0016491">
    <property type="term" value="F:oxidoreductase activity"/>
    <property type="evidence" value="ECO:0007669"/>
    <property type="project" value="UniProtKB-KW"/>
</dbReference>
<feature type="binding site" evidence="5">
    <location>
        <position position="140"/>
    </location>
    <ligand>
        <name>FMN</name>
        <dbReference type="ChEBI" id="CHEBI:58210"/>
    </ligand>
</feature>
<feature type="active site" description="Proton acceptor" evidence="4">
    <location>
        <position position="322"/>
    </location>
</feature>
<feature type="binding site" evidence="5">
    <location>
        <position position="322"/>
    </location>
    <ligand>
        <name>glyoxylate</name>
        <dbReference type="ChEBI" id="CHEBI:36655"/>
    </ligand>
</feature>
<evidence type="ECO:0000259" key="6">
    <source>
        <dbReference type="PROSITE" id="PS51349"/>
    </source>
</evidence>
<keyword evidence="5" id="KW-0288">FMN</keyword>
<dbReference type="PIRSF" id="PIRSF000138">
    <property type="entry name" value="Al-hdrx_acd_dh"/>
    <property type="match status" value="1"/>
</dbReference>
<feature type="binding site" evidence="5">
    <location>
        <position position="325"/>
    </location>
    <ligand>
        <name>glyoxylate</name>
        <dbReference type="ChEBI" id="CHEBI:36655"/>
    </ligand>
</feature>
<dbReference type="PANTHER" id="PTHR10578:SF143">
    <property type="entry name" value="FMN-DEPENDENT ALPHA-HYDROXY ACID DEHYDROGENASE PB1A11.03"/>
    <property type="match status" value="1"/>
</dbReference>
<dbReference type="InterPro" id="IPR008259">
    <property type="entry name" value="FMN_hydac_DH_AS"/>
</dbReference>
<dbReference type="AlphaFoldDB" id="A0A4S4LD92"/>
<feature type="binding site" evidence="5">
    <location>
        <position position="58"/>
    </location>
    <ligand>
        <name>glyoxylate</name>
        <dbReference type="ChEBI" id="CHEBI:36655"/>
    </ligand>
</feature>
<dbReference type="PANTHER" id="PTHR10578">
    <property type="entry name" value="S -2-HYDROXY-ACID OXIDASE-RELATED"/>
    <property type="match status" value="1"/>
</dbReference>
<dbReference type="InterPro" id="IPR013785">
    <property type="entry name" value="Aldolase_TIM"/>
</dbReference>
<sequence length="441" mass="48744">MSLRAALESDGVPPETWSSYMINVYRGRKPPSIITYDADKLEEKAREVTKDYHAAYMYTFGSAGSSSTNRANRQALRQWRIVPRMLRDASDRTLETTIFGVKYNSPIFVAPIGVQGIIHPDGELASARAAAKVGIPFIMSSASSRTIEDVAQANGAGHRWYQLYWPRTDALTLSLLGRAKAAGFTALVVTLDTMLLGWRPHDLDIAYLPFAYGVGIQIGTSDPVWMKSLGLEPRVNDRPIWPFNPEELEKKLAEGDEQVKQNKVLGMKWLQQLNSGLFKTWDEIAFLRQNWEGPIVLKGIQCVEDAHKAMDIGVDGIVVSNHGGRQVDGAIPSFVALEHIMLSPRVKEAQITGKFTVLFDSGIRTGSDVIKAIAMGAQGVFIARPFMYGLAVAGEQGVEEVLRGLHADTEITLGLSGYKNLEEIWHKKEEIMMKVDPSLAV</sequence>
<feature type="binding site" evidence="5">
    <location>
        <position position="298"/>
    </location>
    <ligand>
        <name>FMN</name>
        <dbReference type="ChEBI" id="CHEBI:58210"/>
    </ligand>
</feature>
<accession>A0A4S4LD92</accession>
<dbReference type="OrthoDB" id="25826at2759"/>
<dbReference type="Gene3D" id="3.20.20.70">
    <property type="entry name" value="Aldolase class I"/>
    <property type="match status" value="1"/>
</dbReference>
<reference evidence="7 8" key="1">
    <citation type="submission" date="2019-02" db="EMBL/GenBank/DDBJ databases">
        <title>Genome sequencing of the rare red list fungi Bondarzewia mesenterica.</title>
        <authorList>
            <person name="Buettner E."/>
            <person name="Kellner H."/>
        </authorList>
    </citation>
    <scope>NUCLEOTIDE SEQUENCE [LARGE SCALE GENOMIC DNA]</scope>
    <source>
        <strain evidence="7 8">DSM 108281</strain>
    </source>
</reference>
<feature type="binding site" evidence="5">
    <location>
        <position position="190"/>
    </location>
    <ligand>
        <name>FMN</name>
        <dbReference type="ChEBI" id="CHEBI:58210"/>
    </ligand>
</feature>
<dbReference type="SUPFAM" id="SSF51395">
    <property type="entry name" value="FMN-linked oxidoreductases"/>
    <property type="match status" value="1"/>
</dbReference>
<proteinExistence type="inferred from homology"/>
<feature type="binding site" evidence="5">
    <location>
        <position position="320"/>
    </location>
    <ligand>
        <name>FMN</name>
        <dbReference type="ChEBI" id="CHEBI:58210"/>
    </ligand>
</feature>
<protein>
    <recommendedName>
        <fullName evidence="6">FMN hydroxy acid dehydrogenase domain-containing protein</fullName>
    </recommendedName>
</protein>
<dbReference type="InterPro" id="IPR037396">
    <property type="entry name" value="FMN_HAD"/>
</dbReference>
<evidence type="ECO:0000256" key="4">
    <source>
        <dbReference type="PIRSR" id="PIRSR000138-1"/>
    </source>
</evidence>
<feature type="binding site" evidence="5">
    <location>
        <begin position="111"/>
        <end position="113"/>
    </location>
    <ligand>
        <name>FMN</name>
        <dbReference type="ChEBI" id="CHEBI:58210"/>
    </ligand>
</feature>
<comment type="caution">
    <text evidence="7">The sequence shown here is derived from an EMBL/GenBank/DDBJ whole genome shotgun (WGS) entry which is preliminary data.</text>
</comment>
<organism evidence="7 8">
    <name type="scientific">Bondarzewia mesenterica</name>
    <dbReference type="NCBI Taxonomy" id="1095465"/>
    <lineage>
        <taxon>Eukaryota</taxon>
        <taxon>Fungi</taxon>
        <taxon>Dikarya</taxon>
        <taxon>Basidiomycota</taxon>
        <taxon>Agaricomycotina</taxon>
        <taxon>Agaricomycetes</taxon>
        <taxon>Russulales</taxon>
        <taxon>Bondarzewiaceae</taxon>
        <taxon>Bondarzewia</taxon>
    </lineage>
</organism>